<dbReference type="HOGENOM" id="CLU_3315768_0_0_6"/>
<evidence type="ECO:0000313" key="1">
    <source>
        <dbReference type="EMBL" id="AEJ04130.1"/>
    </source>
</evidence>
<organism evidence="1 2">
    <name type="scientific">Stutzerimonas stutzeri (strain ATCC 17588 / DSM 5190 / CCUG 11256 / JCM 5965 / LMG 11199 / NBRC 14165 / NCIMB 11358 / Stanier 221)</name>
    <name type="common">Pseudomonas stutzeri</name>
    <dbReference type="NCBI Taxonomy" id="96563"/>
    <lineage>
        <taxon>Bacteria</taxon>
        <taxon>Pseudomonadati</taxon>
        <taxon>Pseudomonadota</taxon>
        <taxon>Gammaproteobacteria</taxon>
        <taxon>Pseudomonadales</taxon>
        <taxon>Pseudomonadaceae</taxon>
        <taxon>Stutzerimonas</taxon>
    </lineage>
</organism>
<dbReference type="Proteomes" id="UP000008932">
    <property type="component" value="Chromosome"/>
</dbReference>
<dbReference type="KEGG" id="psz:PSTAB_0849"/>
<sequence length="39" mass="4672">MLEWRMRPRLMASFWRCLGRAARLAAGPGIQRPTVRFRR</sequence>
<proteinExistence type="predicted"/>
<accession>F8GZ58</accession>
<name>F8GZ58_STUS2</name>
<evidence type="ECO:0000313" key="2">
    <source>
        <dbReference type="Proteomes" id="UP000008932"/>
    </source>
</evidence>
<protein>
    <submittedName>
        <fullName evidence="1">Uncharacterized protein</fullName>
    </submittedName>
</protein>
<gene>
    <name evidence="1" type="ordered locus">PSTAB_0849</name>
</gene>
<reference key="2">
    <citation type="submission" date="2011-06" db="EMBL/GenBank/DDBJ databases">
        <title>Complete Genome Sequence of Pseudomonas stutzeri Strain CGMCC 1.1803.</title>
        <authorList>
            <person name="Yan Y."/>
            <person name="Chen M."/>
            <person name="Lu W."/>
            <person name="Zhang W."/>
            <person name="Ping S."/>
            <person name="Lin M."/>
        </authorList>
    </citation>
    <scope>NUCLEOTIDE SEQUENCE</scope>
    <source>
        <strain>ATCC 17588</strain>
    </source>
</reference>
<dbReference type="AlphaFoldDB" id="F8GZ58"/>
<reference evidence="1 2" key="1">
    <citation type="journal article" date="2011" name="J. Bacteriol.">
        <title>Complete Genome Sequence of the Type Strain Pseudomonas stutzeri CGMCC 1.1803.</title>
        <authorList>
            <person name="Chen M."/>
            <person name="Yan Y."/>
            <person name="Zhang W."/>
            <person name="Lu W."/>
            <person name="Wang J."/>
            <person name="Ping S."/>
            <person name="Lin M."/>
        </authorList>
    </citation>
    <scope>NUCLEOTIDE SEQUENCE [LARGE SCALE GENOMIC DNA]</scope>
    <source>
        <strain evidence="2">ATCC 17588 / DSM 5190 / CCUG 11256 / JCM 5965 / LMG 11199 / NCIMB 11358 / Stanier 221</strain>
    </source>
</reference>
<dbReference type="EMBL" id="CP002881">
    <property type="protein sequence ID" value="AEJ04130.1"/>
    <property type="molecule type" value="Genomic_DNA"/>
</dbReference>
<reference evidence="2" key="3">
    <citation type="submission" date="2011-06" db="EMBL/GenBank/DDBJ databases">
        <title>Complete genome sequence of Pseudomonas stutzeri strain CGMCC 1.1803.</title>
        <authorList>
            <person name="Yan Y."/>
            <person name="Chen M."/>
            <person name="Lu W."/>
            <person name="Zhang W."/>
            <person name="Ping S."/>
            <person name="Lin M."/>
        </authorList>
    </citation>
    <scope>NUCLEOTIDE SEQUENCE [LARGE SCALE GENOMIC DNA]</scope>
    <source>
        <strain evidence="2">ATCC 17588 / DSM 5190 / CCUG 11256 / JCM 5965 / LMG 11199 / NCIMB 11358 / Stanier 221</strain>
    </source>
</reference>